<dbReference type="SUPFAM" id="SSF56436">
    <property type="entry name" value="C-type lectin-like"/>
    <property type="match status" value="1"/>
</dbReference>
<dbReference type="Gene3D" id="3.10.100.10">
    <property type="entry name" value="Mannose-Binding Protein A, subunit A"/>
    <property type="match status" value="1"/>
</dbReference>
<gene>
    <name evidence="5" type="primary">LOC101850205</name>
</gene>
<dbReference type="InterPro" id="IPR016186">
    <property type="entry name" value="C-type_lectin-like/link_sf"/>
</dbReference>
<feature type="signal peptide" evidence="2">
    <location>
        <begin position="1"/>
        <end position="22"/>
    </location>
</feature>
<dbReference type="Proteomes" id="UP000694888">
    <property type="component" value="Unplaced"/>
</dbReference>
<dbReference type="InterPro" id="IPR016187">
    <property type="entry name" value="CTDL_fold"/>
</dbReference>
<proteinExistence type="predicted"/>
<sequence>MSRRHNMFRFVVAAILLVFASAERKTTCPPGYDKVDNFCFKLLSEKLSLFEATTACDVIDGKVVEVTSQDEQTRVSQYLSKVAGTSPSDMHVWLGATDLQVEGTFLYMSHSNEQAIASFSNWAPSHPSKDADSNCVSLSYTAGWAWEDVPCTYHIPVLCYVHLELEQDGIVG</sequence>
<protein>
    <submittedName>
        <fullName evidence="5">Perlucin-like protein</fullName>
    </submittedName>
</protein>
<evidence type="ECO:0000313" key="5">
    <source>
        <dbReference type="RefSeq" id="XP_012943835.2"/>
    </source>
</evidence>
<dbReference type="InterPro" id="IPR018378">
    <property type="entry name" value="C-type_lectin_CS"/>
</dbReference>
<organism evidence="4 5">
    <name type="scientific">Aplysia californica</name>
    <name type="common">California sea hare</name>
    <dbReference type="NCBI Taxonomy" id="6500"/>
    <lineage>
        <taxon>Eukaryota</taxon>
        <taxon>Metazoa</taxon>
        <taxon>Spiralia</taxon>
        <taxon>Lophotrochozoa</taxon>
        <taxon>Mollusca</taxon>
        <taxon>Gastropoda</taxon>
        <taxon>Heterobranchia</taxon>
        <taxon>Euthyneura</taxon>
        <taxon>Tectipleura</taxon>
        <taxon>Aplysiida</taxon>
        <taxon>Aplysioidea</taxon>
        <taxon>Aplysiidae</taxon>
        <taxon>Aplysia</taxon>
    </lineage>
</organism>
<dbReference type="InterPro" id="IPR001304">
    <property type="entry name" value="C-type_lectin-like"/>
</dbReference>
<feature type="domain" description="C-type lectin" evidence="3">
    <location>
        <begin position="35"/>
        <end position="160"/>
    </location>
</feature>
<evidence type="ECO:0000256" key="1">
    <source>
        <dbReference type="ARBA" id="ARBA00023157"/>
    </source>
</evidence>
<dbReference type="InterPro" id="IPR050111">
    <property type="entry name" value="C-type_lectin/snaclec_domain"/>
</dbReference>
<dbReference type="PANTHER" id="PTHR22803">
    <property type="entry name" value="MANNOSE, PHOSPHOLIPASE, LECTIN RECEPTOR RELATED"/>
    <property type="match status" value="1"/>
</dbReference>
<accession>A0ABM1AA91</accession>
<feature type="chain" id="PRO_5046764709" evidence="2">
    <location>
        <begin position="23"/>
        <end position="172"/>
    </location>
</feature>
<evidence type="ECO:0000256" key="2">
    <source>
        <dbReference type="SAM" id="SignalP"/>
    </source>
</evidence>
<reference evidence="5" key="1">
    <citation type="submission" date="2025-08" db="UniProtKB">
        <authorList>
            <consortium name="RefSeq"/>
        </authorList>
    </citation>
    <scope>IDENTIFICATION</scope>
</reference>
<keyword evidence="1" id="KW-1015">Disulfide bond</keyword>
<dbReference type="RefSeq" id="XP_012943835.2">
    <property type="nucleotide sequence ID" value="XM_013088381.2"/>
</dbReference>
<dbReference type="CDD" id="cd00037">
    <property type="entry name" value="CLECT"/>
    <property type="match status" value="1"/>
</dbReference>
<dbReference type="SMART" id="SM00034">
    <property type="entry name" value="CLECT"/>
    <property type="match status" value="1"/>
</dbReference>
<dbReference type="Pfam" id="PF00059">
    <property type="entry name" value="Lectin_C"/>
    <property type="match status" value="1"/>
</dbReference>
<name>A0ABM1AA91_APLCA</name>
<dbReference type="GeneID" id="101850205"/>
<evidence type="ECO:0000259" key="3">
    <source>
        <dbReference type="PROSITE" id="PS50041"/>
    </source>
</evidence>
<evidence type="ECO:0000313" key="4">
    <source>
        <dbReference type="Proteomes" id="UP000694888"/>
    </source>
</evidence>
<dbReference type="PROSITE" id="PS00615">
    <property type="entry name" value="C_TYPE_LECTIN_1"/>
    <property type="match status" value="1"/>
</dbReference>
<keyword evidence="2" id="KW-0732">Signal</keyword>
<dbReference type="PROSITE" id="PS50041">
    <property type="entry name" value="C_TYPE_LECTIN_2"/>
    <property type="match status" value="1"/>
</dbReference>
<keyword evidence="4" id="KW-1185">Reference proteome</keyword>